<protein>
    <recommendedName>
        <fullName evidence="4">Peptidase A2 domain-containing protein</fullName>
    </recommendedName>
</protein>
<gene>
    <name evidence="2" type="ORF">DYB37_013424</name>
</gene>
<sequence length="230" mass="25749">MSTSTPIYAKKCVAMWDWDMANRNYLASDLEVLKKRLTTASRFDTTILDADSSIGKMVDNLMRALERDNQAWVLDQESKTVVDIMIKSIKLLGLQKSVQRQLALQRNKPLKSNVYRFLDWLRVQTAGYHLYAPVEDEKTSAPPERQPQHHRGHPSLDDLKAVLAAVVDLPAPRATQRESARNRKVTKLQGSANKSLGRETKIEGIVSVTTTLLDTGSDVTLVTAGVMKSM</sequence>
<evidence type="ECO:0000256" key="1">
    <source>
        <dbReference type="SAM" id="MobiDB-lite"/>
    </source>
</evidence>
<evidence type="ECO:0008006" key="4">
    <source>
        <dbReference type="Google" id="ProtNLM"/>
    </source>
</evidence>
<comment type="caution">
    <text evidence="2">The sequence shown here is derived from an EMBL/GenBank/DDBJ whole genome shotgun (WGS) entry which is preliminary data.</text>
</comment>
<dbReference type="EMBL" id="QUTH01003835">
    <property type="protein sequence ID" value="RHZ17026.1"/>
    <property type="molecule type" value="Genomic_DNA"/>
</dbReference>
<reference evidence="2 3" key="1">
    <citation type="submission" date="2018-08" db="EMBL/GenBank/DDBJ databases">
        <title>Aphanomyces genome sequencing and annotation.</title>
        <authorList>
            <person name="Minardi D."/>
            <person name="Oidtmann B."/>
            <person name="Van Der Giezen M."/>
            <person name="Studholme D.J."/>
        </authorList>
    </citation>
    <scope>NUCLEOTIDE SEQUENCE [LARGE SCALE GENOMIC DNA]</scope>
    <source>
        <strain evidence="2 3">Da</strain>
    </source>
</reference>
<organism evidence="2 3">
    <name type="scientific">Aphanomyces astaci</name>
    <name type="common">Crayfish plague agent</name>
    <dbReference type="NCBI Taxonomy" id="112090"/>
    <lineage>
        <taxon>Eukaryota</taxon>
        <taxon>Sar</taxon>
        <taxon>Stramenopiles</taxon>
        <taxon>Oomycota</taxon>
        <taxon>Saprolegniomycetes</taxon>
        <taxon>Saprolegniales</taxon>
        <taxon>Verrucalvaceae</taxon>
        <taxon>Aphanomyces</taxon>
    </lineage>
</organism>
<evidence type="ECO:0000313" key="3">
    <source>
        <dbReference type="Proteomes" id="UP000285430"/>
    </source>
</evidence>
<dbReference type="Proteomes" id="UP000285430">
    <property type="component" value="Unassembled WGS sequence"/>
</dbReference>
<dbReference type="AlphaFoldDB" id="A0A3R6XBJ0"/>
<name>A0A3R6XBJ0_APHAT</name>
<evidence type="ECO:0000313" key="2">
    <source>
        <dbReference type="EMBL" id="RHZ17026.1"/>
    </source>
</evidence>
<proteinExistence type="predicted"/>
<accession>A0A3R6XBJ0</accession>
<feature type="region of interest" description="Disordered" evidence="1">
    <location>
        <begin position="173"/>
        <end position="192"/>
    </location>
</feature>
<dbReference type="VEuPathDB" id="FungiDB:H257_13377"/>